<evidence type="ECO:0000313" key="3">
    <source>
        <dbReference type="Proteomes" id="UP001500945"/>
    </source>
</evidence>
<dbReference type="Proteomes" id="UP001500945">
    <property type="component" value="Unassembled WGS sequence"/>
</dbReference>
<sequence length="81" mass="7785">MVQGDLLRQVALGGCGAVGGGGGGGGGGGRHAGSVDRDDGPPPSLPRGDLRVRSSGPDRIPELWDGGGAGRSVTLAVCAAH</sequence>
<reference evidence="3" key="1">
    <citation type="journal article" date="2019" name="Int. J. Syst. Evol. Microbiol.">
        <title>The Global Catalogue of Microorganisms (GCM) 10K type strain sequencing project: providing services to taxonomists for standard genome sequencing and annotation.</title>
        <authorList>
            <consortium name="The Broad Institute Genomics Platform"/>
            <consortium name="The Broad Institute Genome Sequencing Center for Infectious Disease"/>
            <person name="Wu L."/>
            <person name="Ma J."/>
        </authorList>
    </citation>
    <scope>NUCLEOTIDE SEQUENCE [LARGE SCALE GENOMIC DNA]</scope>
    <source>
        <strain evidence="3">JCM 17809</strain>
    </source>
</reference>
<feature type="compositionally biased region" description="Gly residues" evidence="1">
    <location>
        <begin position="18"/>
        <end position="31"/>
    </location>
</feature>
<comment type="caution">
    <text evidence="2">The sequence shown here is derived from an EMBL/GenBank/DDBJ whole genome shotgun (WGS) entry which is preliminary data.</text>
</comment>
<organism evidence="2 3">
    <name type="scientific">Fodinibacter luteus</name>
    <dbReference type="NCBI Taxonomy" id="552064"/>
    <lineage>
        <taxon>Bacteria</taxon>
        <taxon>Bacillati</taxon>
        <taxon>Actinomycetota</taxon>
        <taxon>Actinomycetes</taxon>
        <taxon>Micrococcales</taxon>
        <taxon>Intrasporangiaceae</taxon>
        <taxon>Fodinibacter (ex Wang et al. 2009)</taxon>
    </lineage>
</organism>
<feature type="region of interest" description="Disordered" evidence="1">
    <location>
        <begin position="18"/>
        <end position="69"/>
    </location>
</feature>
<evidence type="ECO:0000256" key="1">
    <source>
        <dbReference type="SAM" id="MobiDB-lite"/>
    </source>
</evidence>
<gene>
    <name evidence="2" type="ORF">GCM10023168_16900</name>
</gene>
<accession>A0ABP8KDI0</accession>
<keyword evidence="3" id="KW-1185">Reference proteome</keyword>
<protein>
    <submittedName>
        <fullName evidence="2">Uncharacterized protein</fullName>
    </submittedName>
</protein>
<evidence type="ECO:0000313" key="2">
    <source>
        <dbReference type="EMBL" id="GAA4404357.1"/>
    </source>
</evidence>
<proteinExistence type="predicted"/>
<dbReference type="EMBL" id="BAABGM010000011">
    <property type="protein sequence ID" value="GAA4404357.1"/>
    <property type="molecule type" value="Genomic_DNA"/>
</dbReference>
<name>A0ABP8KDI0_9MICO</name>